<dbReference type="EMBL" id="BALE01000041">
    <property type="protein sequence ID" value="GAN55218.1"/>
    <property type="molecule type" value="Genomic_DNA"/>
</dbReference>
<sequence length="78" mass="8732">MPRFNAETTEKLRRMRRNADNARRTASTFGTKNPGAVSYWNGTADMIDRMADYVESVAFPLPPVQRDGVWSPDGGRAV</sequence>
<dbReference type="AlphaFoldDB" id="A0A0D6MPJ3"/>
<protein>
    <submittedName>
        <fullName evidence="2">Uncharacterized protein</fullName>
    </submittedName>
</protein>
<name>A0A0D6MPJ3_9PROT</name>
<dbReference type="STRING" id="1231623.Tasa_041_013"/>
<reference evidence="2 3" key="1">
    <citation type="submission" date="2012-10" db="EMBL/GenBank/DDBJ databases">
        <title>Genome sequencing of Tanticharoenia sakaeratensis NBRC 103193.</title>
        <authorList>
            <person name="Azuma Y."/>
            <person name="Hadano H."/>
            <person name="Hirakawa H."/>
            <person name="Matsushita K."/>
        </authorList>
    </citation>
    <scope>NUCLEOTIDE SEQUENCE [LARGE SCALE GENOMIC DNA]</scope>
    <source>
        <strain evidence="2 3">NBRC 103193</strain>
    </source>
</reference>
<evidence type="ECO:0000256" key="1">
    <source>
        <dbReference type="SAM" id="MobiDB-lite"/>
    </source>
</evidence>
<proteinExistence type="predicted"/>
<accession>A0A0D6MPJ3</accession>
<gene>
    <name evidence="2" type="ORF">Tasa_041_013</name>
</gene>
<evidence type="ECO:0000313" key="3">
    <source>
        <dbReference type="Proteomes" id="UP000032679"/>
    </source>
</evidence>
<dbReference type="Proteomes" id="UP000032679">
    <property type="component" value="Unassembled WGS sequence"/>
</dbReference>
<comment type="caution">
    <text evidence="2">The sequence shown here is derived from an EMBL/GenBank/DDBJ whole genome shotgun (WGS) entry which is preliminary data.</text>
</comment>
<feature type="region of interest" description="Disordered" evidence="1">
    <location>
        <begin position="1"/>
        <end position="35"/>
    </location>
</feature>
<keyword evidence="3" id="KW-1185">Reference proteome</keyword>
<evidence type="ECO:0000313" key="2">
    <source>
        <dbReference type="EMBL" id="GAN55218.1"/>
    </source>
</evidence>
<feature type="compositionally biased region" description="Basic and acidic residues" evidence="1">
    <location>
        <begin position="8"/>
        <end position="23"/>
    </location>
</feature>
<organism evidence="2 3">
    <name type="scientific">Tanticharoenia sakaeratensis NBRC 103193</name>
    <dbReference type="NCBI Taxonomy" id="1231623"/>
    <lineage>
        <taxon>Bacteria</taxon>
        <taxon>Pseudomonadati</taxon>
        <taxon>Pseudomonadota</taxon>
        <taxon>Alphaproteobacteria</taxon>
        <taxon>Acetobacterales</taxon>
        <taxon>Acetobacteraceae</taxon>
        <taxon>Tanticharoenia</taxon>
    </lineage>
</organism>